<dbReference type="GO" id="GO:0003677">
    <property type="term" value="F:DNA binding"/>
    <property type="evidence" value="ECO:0007669"/>
    <property type="project" value="UniProtKB-KW"/>
</dbReference>
<dbReference type="InterPro" id="IPR013430">
    <property type="entry name" value="Toxin_antidote_HigA"/>
</dbReference>
<dbReference type="PROSITE" id="PS50943">
    <property type="entry name" value="HTH_CROC1"/>
    <property type="match status" value="1"/>
</dbReference>
<dbReference type="InterPro" id="IPR001387">
    <property type="entry name" value="Cro/C1-type_HTH"/>
</dbReference>
<keyword evidence="1" id="KW-0238">DNA-binding</keyword>
<evidence type="ECO:0000313" key="4">
    <source>
        <dbReference type="EMBL" id="HJC84953.1"/>
    </source>
</evidence>
<organism evidence="4 5">
    <name type="scientific">Candidatus Corynebacterium faecigallinarum</name>
    <dbReference type="NCBI Taxonomy" id="2838528"/>
    <lineage>
        <taxon>Bacteria</taxon>
        <taxon>Bacillati</taxon>
        <taxon>Actinomycetota</taxon>
        <taxon>Actinomycetes</taxon>
        <taxon>Mycobacteriales</taxon>
        <taxon>Corynebacteriaceae</taxon>
        <taxon>Corynebacterium</taxon>
    </lineage>
</organism>
<evidence type="ECO:0000256" key="1">
    <source>
        <dbReference type="ARBA" id="ARBA00023125"/>
    </source>
</evidence>
<reference evidence="4" key="2">
    <citation type="submission" date="2021-04" db="EMBL/GenBank/DDBJ databases">
        <authorList>
            <person name="Gilroy R."/>
        </authorList>
    </citation>
    <scope>NUCLEOTIDE SEQUENCE</scope>
    <source>
        <strain evidence="4">ChiHjej13B12-4958</strain>
    </source>
</reference>
<dbReference type="CDD" id="cd00093">
    <property type="entry name" value="HTH_XRE"/>
    <property type="match status" value="1"/>
</dbReference>
<evidence type="ECO:0000256" key="2">
    <source>
        <dbReference type="SAM" id="MobiDB-lite"/>
    </source>
</evidence>
<dbReference type="SMART" id="SM00530">
    <property type="entry name" value="HTH_XRE"/>
    <property type="match status" value="1"/>
</dbReference>
<dbReference type="PANTHER" id="PTHR36924:SF1">
    <property type="entry name" value="ANTITOXIN HIGA-1"/>
    <property type="match status" value="1"/>
</dbReference>
<feature type="region of interest" description="Disordered" evidence="2">
    <location>
        <begin position="1"/>
        <end position="23"/>
    </location>
</feature>
<dbReference type="Gene3D" id="1.10.260.40">
    <property type="entry name" value="lambda repressor-like DNA-binding domains"/>
    <property type="match status" value="1"/>
</dbReference>
<reference evidence="4" key="1">
    <citation type="journal article" date="2021" name="PeerJ">
        <title>Extensive microbial diversity within the chicken gut microbiome revealed by metagenomics and culture.</title>
        <authorList>
            <person name="Gilroy R."/>
            <person name="Ravi A."/>
            <person name="Getino M."/>
            <person name="Pursley I."/>
            <person name="Horton D.L."/>
            <person name="Alikhan N.F."/>
            <person name="Baker D."/>
            <person name="Gharbi K."/>
            <person name="Hall N."/>
            <person name="Watson M."/>
            <person name="Adriaenssens E.M."/>
            <person name="Foster-Nyarko E."/>
            <person name="Jarju S."/>
            <person name="Secka A."/>
            <person name="Antonio M."/>
            <person name="Oren A."/>
            <person name="Chaudhuri R.R."/>
            <person name="La Ragione R."/>
            <person name="Hildebrand F."/>
            <person name="Pallen M.J."/>
        </authorList>
    </citation>
    <scope>NUCLEOTIDE SEQUENCE</scope>
    <source>
        <strain evidence="4">ChiHjej13B12-4958</strain>
    </source>
</reference>
<gene>
    <name evidence="4" type="ORF">H9751_05325</name>
</gene>
<dbReference type="AlphaFoldDB" id="A0A9D2QF47"/>
<sequence>MSTSSTTSVHGAAPDDRVPYPHPGEILQEELLEPLAISQYRLSKDTGISESHVSKIVRGAAGVTAATAVRLAAYFGNSAEFWLGLQEAHDLDEARASIDITAIPRASINYG</sequence>
<dbReference type="SUPFAM" id="SSF47413">
    <property type="entry name" value="lambda repressor-like DNA-binding domains"/>
    <property type="match status" value="1"/>
</dbReference>
<dbReference type="NCBIfam" id="TIGR02607">
    <property type="entry name" value="antidote_HigA"/>
    <property type="match status" value="1"/>
</dbReference>
<accession>A0A9D2QF47</accession>
<proteinExistence type="predicted"/>
<dbReference type="EMBL" id="DWVP01000013">
    <property type="protein sequence ID" value="HJC84953.1"/>
    <property type="molecule type" value="Genomic_DNA"/>
</dbReference>
<dbReference type="PANTHER" id="PTHR36924">
    <property type="entry name" value="ANTITOXIN HIGA-1"/>
    <property type="match status" value="1"/>
</dbReference>
<evidence type="ECO:0000259" key="3">
    <source>
        <dbReference type="PROSITE" id="PS50943"/>
    </source>
</evidence>
<feature type="domain" description="HTH cro/C1-type" evidence="3">
    <location>
        <begin position="37"/>
        <end position="82"/>
    </location>
</feature>
<dbReference type="Pfam" id="PF01381">
    <property type="entry name" value="HTH_3"/>
    <property type="match status" value="1"/>
</dbReference>
<name>A0A9D2QF47_9CORY</name>
<evidence type="ECO:0000313" key="5">
    <source>
        <dbReference type="Proteomes" id="UP000823858"/>
    </source>
</evidence>
<dbReference type="InterPro" id="IPR010982">
    <property type="entry name" value="Lambda_DNA-bd_dom_sf"/>
</dbReference>
<protein>
    <submittedName>
        <fullName evidence="4">HigA family addiction module antidote protein</fullName>
    </submittedName>
</protein>
<dbReference type="Proteomes" id="UP000823858">
    <property type="component" value="Unassembled WGS sequence"/>
</dbReference>
<comment type="caution">
    <text evidence="4">The sequence shown here is derived from an EMBL/GenBank/DDBJ whole genome shotgun (WGS) entry which is preliminary data.</text>
</comment>